<evidence type="ECO:0000313" key="10">
    <source>
        <dbReference type="Proteomes" id="UP001157006"/>
    </source>
</evidence>
<gene>
    <name evidence="9" type="ORF">VFH_II166560</name>
</gene>
<dbReference type="GO" id="GO:0005471">
    <property type="term" value="F:ATP:ADP antiporter activity"/>
    <property type="evidence" value="ECO:0007669"/>
    <property type="project" value="InterPro"/>
</dbReference>
<keyword evidence="8" id="KW-0150">Chloroplast</keyword>
<keyword evidence="2 8" id="KW-0813">Transport</keyword>
<evidence type="ECO:0000313" key="9">
    <source>
        <dbReference type="EMBL" id="CAI8599265.1"/>
    </source>
</evidence>
<evidence type="ECO:0000256" key="8">
    <source>
        <dbReference type="RuleBase" id="RU363121"/>
    </source>
</evidence>
<proteinExistence type="inferred from homology"/>
<keyword evidence="7 8" id="KW-0472">Membrane</keyword>
<keyword evidence="10" id="KW-1185">Reference proteome</keyword>
<dbReference type="Pfam" id="PF03219">
    <property type="entry name" value="TLC"/>
    <property type="match status" value="1"/>
</dbReference>
<keyword evidence="5 8" id="KW-0067">ATP-binding</keyword>
<dbReference type="EMBL" id="OX451737">
    <property type="protein sequence ID" value="CAI8599265.1"/>
    <property type="molecule type" value="Genomic_DNA"/>
</dbReference>
<keyword evidence="6 8" id="KW-1133">Transmembrane helix</keyword>
<dbReference type="InterPro" id="IPR004667">
    <property type="entry name" value="ADP_ATP_car_bac_type"/>
</dbReference>
<reference evidence="9 10" key="1">
    <citation type="submission" date="2023-01" db="EMBL/GenBank/DDBJ databases">
        <authorList>
            <person name="Kreplak J."/>
        </authorList>
    </citation>
    <scope>NUCLEOTIDE SEQUENCE [LARGE SCALE GENOMIC DNA]</scope>
</reference>
<feature type="transmembrane region" description="Helical" evidence="8">
    <location>
        <begin position="12"/>
        <end position="36"/>
    </location>
</feature>
<evidence type="ECO:0000256" key="4">
    <source>
        <dbReference type="ARBA" id="ARBA00022741"/>
    </source>
</evidence>
<protein>
    <recommendedName>
        <fullName evidence="8">ADP,ATP carrier protein</fullName>
    </recommendedName>
</protein>
<evidence type="ECO:0000256" key="3">
    <source>
        <dbReference type="ARBA" id="ARBA00022692"/>
    </source>
</evidence>
<feature type="transmembrane region" description="Helical" evidence="8">
    <location>
        <begin position="109"/>
        <end position="127"/>
    </location>
</feature>
<evidence type="ECO:0000256" key="5">
    <source>
        <dbReference type="ARBA" id="ARBA00022840"/>
    </source>
</evidence>
<evidence type="ECO:0000256" key="6">
    <source>
        <dbReference type="ARBA" id="ARBA00022989"/>
    </source>
</evidence>
<keyword evidence="8" id="KW-0934">Plastid</keyword>
<dbReference type="PANTHER" id="PTHR31187">
    <property type="match status" value="1"/>
</dbReference>
<sequence>MRKNLGPGVGGWAISLKGVMNIVVLMGFAICGLYWWTNNSVPLPECSVKKKKKPKMRIMESLKLLVSSRYIRDLATLVVSYGININLVEVTWKSKLKAQFPSPNEYSSFMGDFSTATGIATFIMMLLS</sequence>
<organism evidence="9 10">
    <name type="scientific">Vicia faba</name>
    <name type="common">Broad bean</name>
    <name type="synonym">Faba vulgaris</name>
    <dbReference type="NCBI Taxonomy" id="3906"/>
    <lineage>
        <taxon>Eukaryota</taxon>
        <taxon>Viridiplantae</taxon>
        <taxon>Streptophyta</taxon>
        <taxon>Embryophyta</taxon>
        <taxon>Tracheophyta</taxon>
        <taxon>Spermatophyta</taxon>
        <taxon>Magnoliopsida</taxon>
        <taxon>eudicotyledons</taxon>
        <taxon>Gunneridae</taxon>
        <taxon>Pentapetalae</taxon>
        <taxon>rosids</taxon>
        <taxon>fabids</taxon>
        <taxon>Fabales</taxon>
        <taxon>Fabaceae</taxon>
        <taxon>Papilionoideae</taxon>
        <taxon>50 kb inversion clade</taxon>
        <taxon>NPAAA clade</taxon>
        <taxon>Hologalegina</taxon>
        <taxon>IRL clade</taxon>
        <taxon>Fabeae</taxon>
        <taxon>Vicia</taxon>
    </lineage>
</organism>
<evidence type="ECO:0000256" key="7">
    <source>
        <dbReference type="ARBA" id="ARBA00023136"/>
    </source>
</evidence>
<keyword evidence="3 8" id="KW-0812">Transmembrane</keyword>
<dbReference type="GO" id="GO:0005524">
    <property type="term" value="F:ATP binding"/>
    <property type="evidence" value="ECO:0007669"/>
    <property type="project" value="UniProtKB-KW"/>
</dbReference>
<comment type="caution">
    <text evidence="8">Lacks conserved residue(s) required for the propagation of feature annotation.</text>
</comment>
<dbReference type="Proteomes" id="UP001157006">
    <property type="component" value="Chromosome 2"/>
</dbReference>
<evidence type="ECO:0000256" key="1">
    <source>
        <dbReference type="ARBA" id="ARBA00004141"/>
    </source>
</evidence>
<name>A0AAV0ZS94_VICFA</name>
<comment type="similarity">
    <text evidence="8">Belongs to the ADP/ATP translocase tlc family.</text>
</comment>
<dbReference type="GO" id="GO:0031969">
    <property type="term" value="C:chloroplast membrane"/>
    <property type="evidence" value="ECO:0007669"/>
    <property type="project" value="UniProtKB-SubCell"/>
</dbReference>
<dbReference type="PANTHER" id="PTHR31187:SF13">
    <property type="entry name" value="ADP,ATP CARRIER PROTEIN 1, CHLOROPLASTIC"/>
    <property type="match status" value="1"/>
</dbReference>
<evidence type="ECO:0000256" key="2">
    <source>
        <dbReference type="ARBA" id="ARBA00022448"/>
    </source>
</evidence>
<keyword evidence="4 8" id="KW-0547">Nucleotide-binding</keyword>
<dbReference type="AlphaFoldDB" id="A0AAV0ZS94"/>
<comment type="subcellular location">
    <subcellularLocation>
        <location evidence="1">Membrane</location>
        <topology evidence="1">Multi-pass membrane protein</topology>
    </subcellularLocation>
    <subcellularLocation>
        <location evidence="8">Plastid</location>
        <location evidence="8">Chloroplast membrane</location>
        <topology evidence="8">Multi-pass membrane protein</topology>
    </subcellularLocation>
</comment>
<accession>A0AAV0ZS94</accession>